<accession>M8C9U7</accession>
<protein>
    <submittedName>
        <fullName evidence="4">Uncharacterized protein</fullName>
    </submittedName>
</protein>
<dbReference type="Gene3D" id="1.20.1280.50">
    <property type="match status" value="1"/>
</dbReference>
<dbReference type="SUPFAM" id="SSF81383">
    <property type="entry name" value="F-box domain"/>
    <property type="match status" value="1"/>
</dbReference>
<proteinExistence type="predicted"/>
<dbReference type="Pfam" id="PF00646">
    <property type="entry name" value="F-box"/>
    <property type="match status" value="1"/>
</dbReference>
<name>M8C9U7_AEGTA</name>
<evidence type="ECO:0000259" key="2">
    <source>
        <dbReference type="Pfam" id="PF00646"/>
    </source>
</evidence>
<dbReference type="AlphaFoldDB" id="M8C9U7"/>
<feature type="compositionally biased region" description="Low complexity" evidence="1">
    <location>
        <begin position="223"/>
        <end position="239"/>
    </location>
</feature>
<dbReference type="PANTHER" id="PTHR44586">
    <property type="entry name" value="F-BOX DOMAIN CONTAINING PROTEIN, EXPRESSED"/>
    <property type="match status" value="1"/>
</dbReference>
<feature type="region of interest" description="Disordered" evidence="1">
    <location>
        <begin position="212"/>
        <end position="286"/>
    </location>
</feature>
<evidence type="ECO:0000256" key="1">
    <source>
        <dbReference type="SAM" id="MobiDB-lite"/>
    </source>
</evidence>
<dbReference type="EnsemblPlants" id="EMT31089">
    <property type="protein sequence ID" value="EMT31089"/>
    <property type="gene ID" value="F775_22118"/>
</dbReference>
<feature type="domain" description="F-box" evidence="2">
    <location>
        <begin position="12"/>
        <end position="46"/>
    </location>
</feature>
<sequence>MAAARSCTTPCWSDLPTDLLASIVQFLELPGALAFACVCTSWRAASGDIPHPRTPWLMSWEPDPHPAGGRSRSAVTCKLRNLLDVDRVHSLTFPAGTFVTCCGASNGWLVVVDELCNLSLHNPFTSQTIPLPPVTDFPCVTAVVPDDQGKIKAYRLSRSSGQYIDAQQYDAYHLATYFYWKAELSGDPSGGGDYAVTVVHFGGRWISHVSCPTTRGKSRLTDSAGARASTSTHSSTTRTIWPRISTGRRSCPATRPEAATTPSRSSTSAAGLAPSAIEDVVMGGAD</sequence>
<dbReference type="InterPro" id="IPR036047">
    <property type="entry name" value="F-box-like_dom_sf"/>
</dbReference>
<dbReference type="Pfam" id="PF03478">
    <property type="entry name" value="Beta-prop_KIB1-4"/>
    <property type="match status" value="1"/>
</dbReference>
<reference evidence="4" key="1">
    <citation type="submission" date="2015-06" db="UniProtKB">
        <authorList>
            <consortium name="EnsemblPlants"/>
        </authorList>
    </citation>
    <scope>IDENTIFICATION</scope>
</reference>
<organism evidence="4">
    <name type="scientific">Aegilops tauschii</name>
    <name type="common">Tausch's goatgrass</name>
    <name type="synonym">Aegilops squarrosa</name>
    <dbReference type="NCBI Taxonomy" id="37682"/>
    <lineage>
        <taxon>Eukaryota</taxon>
        <taxon>Viridiplantae</taxon>
        <taxon>Streptophyta</taxon>
        <taxon>Embryophyta</taxon>
        <taxon>Tracheophyta</taxon>
        <taxon>Spermatophyta</taxon>
        <taxon>Magnoliopsida</taxon>
        <taxon>Liliopsida</taxon>
        <taxon>Poales</taxon>
        <taxon>Poaceae</taxon>
        <taxon>BOP clade</taxon>
        <taxon>Pooideae</taxon>
        <taxon>Triticodae</taxon>
        <taxon>Triticeae</taxon>
        <taxon>Triticinae</taxon>
        <taxon>Aegilops</taxon>
    </lineage>
</organism>
<evidence type="ECO:0000259" key="3">
    <source>
        <dbReference type="Pfam" id="PF03478"/>
    </source>
</evidence>
<feature type="domain" description="KIB1-4 beta-propeller" evidence="3">
    <location>
        <begin position="86"/>
        <end position="203"/>
    </location>
</feature>
<dbReference type="InterPro" id="IPR001810">
    <property type="entry name" value="F-box_dom"/>
</dbReference>
<dbReference type="InterPro" id="IPR005174">
    <property type="entry name" value="KIB1-4_b-propeller"/>
</dbReference>
<feature type="compositionally biased region" description="Low complexity" evidence="1">
    <location>
        <begin position="258"/>
        <end position="270"/>
    </location>
</feature>
<evidence type="ECO:0000313" key="4">
    <source>
        <dbReference type="EnsemblPlants" id="EMT31089"/>
    </source>
</evidence>
<dbReference type="PANTHER" id="PTHR44586:SF25">
    <property type="entry name" value="(WILD MALAYSIAN BANANA) HYPOTHETICAL PROTEIN"/>
    <property type="match status" value="1"/>
</dbReference>